<dbReference type="OrthoDB" id="695258at2759"/>
<reference evidence="2" key="1">
    <citation type="journal article" date="2019" name="Nat. Commun.">
        <title>The genome of broomcorn millet.</title>
        <authorList>
            <person name="Zou C."/>
            <person name="Miki D."/>
            <person name="Li D."/>
            <person name="Tang Q."/>
            <person name="Xiao L."/>
            <person name="Rajput S."/>
            <person name="Deng P."/>
            <person name="Jia W."/>
            <person name="Huang R."/>
            <person name="Zhang M."/>
            <person name="Sun Y."/>
            <person name="Hu J."/>
            <person name="Fu X."/>
            <person name="Schnable P.S."/>
            <person name="Li F."/>
            <person name="Zhang H."/>
            <person name="Feng B."/>
            <person name="Zhu X."/>
            <person name="Liu R."/>
            <person name="Schnable J.C."/>
            <person name="Zhu J.-K."/>
            <person name="Zhang H."/>
        </authorList>
    </citation>
    <scope>NUCLEOTIDE SEQUENCE [LARGE SCALE GENOMIC DNA]</scope>
</reference>
<evidence type="ECO:0008006" key="3">
    <source>
        <dbReference type="Google" id="ProtNLM"/>
    </source>
</evidence>
<dbReference type="AlphaFoldDB" id="A0A3L6Q8I7"/>
<gene>
    <name evidence="1" type="ORF">C2845_PM15G05920</name>
</gene>
<feature type="non-terminal residue" evidence="1">
    <location>
        <position position="1"/>
    </location>
</feature>
<evidence type="ECO:0000313" key="1">
    <source>
        <dbReference type="EMBL" id="RLM74974.1"/>
    </source>
</evidence>
<accession>A0A3L6Q8I7</accession>
<organism evidence="1 2">
    <name type="scientific">Panicum miliaceum</name>
    <name type="common">Proso millet</name>
    <name type="synonym">Broomcorn millet</name>
    <dbReference type="NCBI Taxonomy" id="4540"/>
    <lineage>
        <taxon>Eukaryota</taxon>
        <taxon>Viridiplantae</taxon>
        <taxon>Streptophyta</taxon>
        <taxon>Embryophyta</taxon>
        <taxon>Tracheophyta</taxon>
        <taxon>Spermatophyta</taxon>
        <taxon>Magnoliopsida</taxon>
        <taxon>Liliopsida</taxon>
        <taxon>Poales</taxon>
        <taxon>Poaceae</taxon>
        <taxon>PACMAD clade</taxon>
        <taxon>Panicoideae</taxon>
        <taxon>Panicodae</taxon>
        <taxon>Paniceae</taxon>
        <taxon>Panicinae</taxon>
        <taxon>Panicum</taxon>
        <taxon>Panicum sect. Panicum</taxon>
    </lineage>
</organism>
<evidence type="ECO:0000313" key="2">
    <source>
        <dbReference type="Proteomes" id="UP000275267"/>
    </source>
</evidence>
<dbReference type="Proteomes" id="UP000275267">
    <property type="component" value="Unassembled WGS sequence"/>
</dbReference>
<protein>
    <recommendedName>
        <fullName evidence="3">Aminotransferase-like protein</fullName>
    </recommendedName>
</protein>
<dbReference type="EMBL" id="PQIB02000013">
    <property type="protein sequence ID" value="RLM74974.1"/>
    <property type="molecule type" value="Genomic_DNA"/>
</dbReference>
<sequence>ITSKAITRSEVSDDVKIKLCDILQLLNQDISVLIQGAKGIRRTLNLLKGQLPADIESAIIVAAFIEGHRCEVLNAQQRLADRALQSQFSQQKEANRSKENDIRAKVELLENSRPTIVKEINWLKAQKEKLLKELNIVNTSLTAEENKLENLPATIEKMKADMKTPVREAVRLHKLIKPILGSVDEDQQKINEVDQIRLYAVNTIQKLLGSA</sequence>
<name>A0A3L6Q8I7_PANMI</name>
<proteinExistence type="predicted"/>
<comment type="caution">
    <text evidence="1">The sequence shown here is derived from an EMBL/GenBank/DDBJ whole genome shotgun (WGS) entry which is preliminary data.</text>
</comment>
<keyword evidence="2" id="KW-1185">Reference proteome</keyword>